<dbReference type="PANTHER" id="PTHR13943:SF77">
    <property type="entry name" value="LRAT DOMAIN-CONTAINING PROTEIN"/>
    <property type="match status" value="1"/>
</dbReference>
<evidence type="ECO:0000256" key="2">
    <source>
        <dbReference type="ARBA" id="ARBA00022679"/>
    </source>
</evidence>
<accession>A0A6P4XSN5</accession>
<dbReference type="OrthoDB" id="6102890at2759"/>
<evidence type="ECO:0000313" key="8">
    <source>
        <dbReference type="RefSeq" id="XP_019613679.1"/>
    </source>
</evidence>
<dbReference type="RefSeq" id="XP_019613679.1">
    <property type="nucleotide sequence ID" value="XM_019758120.1"/>
</dbReference>
<dbReference type="GO" id="GO:0004623">
    <property type="term" value="F:phospholipase A2 activity"/>
    <property type="evidence" value="ECO:0007669"/>
    <property type="project" value="TreeGrafter"/>
</dbReference>
<keyword evidence="7" id="KW-1185">Reference proteome</keyword>
<evidence type="ECO:0000259" key="6">
    <source>
        <dbReference type="PROSITE" id="PS51934"/>
    </source>
</evidence>
<keyword evidence="4" id="KW-0443">Lipid metabolism</keyword>
<evidence type="ECO:0000256" key="4">
    <source>
        <dbReference type="ARBA" id="ARBA00023098"/>
    </source>
</evidence>
<dbReference type="Gene3D" id="3.90.1720.10">
    <property type="entry name" value="endopeptidase domain like (from Nostoc punctiforme)"/>
    <property type="match status" value="1"/>
</dbReference>
<evidence type="ECO:0000256" key="3">
    <source>
        <dbReference type="ARBA" id="ARBA00022801"/>
    </source>
</evidence>
<dbReference type="KEGG" id="bbel:109461730"/>
<reference evidence="8 9" key="1">
    <citation type="submission" date="2025-04" db="UniProtKB">
        <authorList>
            <consortium name="RefSeq"/>
        </authorList>
    </citation>
    <scope>IDENTIFICATION</scope>
    <source>
        <tissue evidence="8 9">Gonad</tissue>
    </source>
</reference>
<dbReference type="PROSITE" id="PS51934">
    <property type="entry name" value="LRAT"/>
    <property type="match status" value="1"/>
</dbReference>
<keyword evidence="2" id="KW-0808">Transferase</keyword>
<evidence type="ECO:0000313" key="9">
    <source>
        <dbReference type="RefSeq" id="XP_019613680.1"/>
    </source>
</evidence>
<sequence>MPSFEETWVHRVGDVHKGDQLVVKRGDIKHHMIVTEDPTNLREVHVIHYYNDTWPGVRGVCACCGKSVVPIAEVREDVENIASDVSKGRVYRIDWHNKTFSPDETVQRAKSRLGEGKYCPFTNNCEHFGTWCKTGREESLQSQAVCKEGVKEIAKSAVIRGAKQVAMEGAKTVMKEGAKQVAMEGAKTVVKEGAKQVAMEGAKTVVKEGAKQIAMEGAKTVVKEGAKQVAMKGAKTVVKEGAKSVAREWVKQVAREEGKAVMTEAGHGVLMQMLPVLDPNFMMRQVFAKSHAMLDPALVDVFQHTLVKESSKQLAEEGGKTVMKEGAKSVAKEGAKQVASEGGKNVVKEGAKSVAKEGTKQVVGEGAKTATKTAAKESTKTTAKESAKTAAKESAKTAAKEGTKAAAKSGGKSFGKKIIENQGKIGIALTVAEESYYFLSRTSESVDKLKNGMISGREFVAEVATHAVKGVASGTATVVGATLGQTLIPIPVVGSAIGAMIGKGVVGLGGWLLGL</sequence>
<keyword evidence="3" id="KW-0378">Hydrolase</keyword>
<evidence type="ECO:0000256" key="5">
    <source>
        <dbReference type="SAM" id="MobiDB-lite"/>
    </source>
</evidence>
<feature type="region of interest" description="Disordered" evidence="5">
    <location>
        <begin position="365"/>
        <end position="409"/>
    </location>
</feature>
<comment type="similarity">
    <text evidence="1">Belongs to the H-rev107 family.</text>
</comment>
<dbReference type="GO" id="GO:0070292">
    <property type="term" value="P:N-acylphosphatidylethanolamine metabolic process"/>
    <property type="evidence" value="ECO:0007669"/>
    <property type="project" value="TreeGrafter"/>
</dbReference>
<protein>
    <submittedName>
        <fullName evidence="8 9">Uncharacterized protein LOC109461730</fullName>
    </submittedName>
</protein>
<feature type="compositionally biased region" description="Basic and acidic residues" evidence="5">
    <location>
        <begin position="374"/>
        <end position="403"/>
    </location>
</feature>
<dbReference type="InterPro" id="IPR007053">
    <property type="entry name" value="LRAT_dom"/>
</dbReference>
<proteinExistence type="inferred from homology"/>
<organism evidence="7 8">
    <name type="scientific">Branchiostoma belcheri</name>
    <name type="common">Amphioxus</name>
    <dbReference type="NCBI Taxonomy" id="7741"/>
    <lineage>
        <taxon>Eukaryota</taxon>
        <taxon>Metazoa</taxon>
        <taxon>Chordata</taxon>
        <taxon>Cephalochordata</taxon>
        <taxon>Leptocardii</taxon>
        <taxon>Amphioxiformes</taxon>
        <taxon>Branchiostomatidae</taxon>
        <taxon>Branchiostoma</taxon>
    </lineage>
</organism>
<name>A0A6P4XSN5_BRABE</name>
<dbReference type="AlphaFoldDB" id="A0A6P4XSN5"/>
<dbReference type="GO" id="GO:0005737">
    <property type="term" value="C:cytoplasm"/>
    <property type="evidence" value="ECO:0007669"/>
    <property type="project" value="TreeGrafter"/>
</dbReference>
<dbReference type="Pfam" id="PF04970">
    <property type="entry name" value="LRAT"/>
    <property type="match status" value="1"/>
</dbReference>
<evidence type="ECO:0000313" key="7">
    <source>
        <dbReference type="Proteomes" id="UP000515135"/>
    </source>
</evidence>
<dbReference type="InterPro" id="IPR051496">
    <property type="entry name" value="H-rev107_PLA/AT"/>
</dbReference>
<evidence type="ECO:0000256" key="1">
    <source>
        <dbReference type="ARBA" id="ARBA00007824"/>
    </source>
</evidence>
<dbReference type="Proteomes" id="UP000515135">
    <property type="component" value="Unplaced"/>
</dbReference>
<dbReference type="GeneID" id="109461730"/>
<feature type="domain" description="LRAT" evidence="6">
    <location>
        <begin position="20"/>
        <end position="141"/>
    </location>
</feature>
<dbReference type="GO" id="GO:0016410">
    <property type="term" value="F:N-acyltransferase activity"/>
    <property type="evidence" value="ECO:0007669"/>
    <property type="project" value="TreeGrafter"/>
</dbReference>
<dbReference type="PANTHER" id="PTHR13943">
    <property type="entry name" value="HRAS-LIKE SUPPRESSOR - RELATED"/>
    <property type="match status" value="1"/>
</dbReference>
<dbReference type="GO" id="GO:0008970">
    <property type="term" value="F:phospholipase A1 activity"/>
    <property type="evidence" value="ECO:0007669"/>
    <property type="project" value="TreeGrafter"/>
</dbReference>
<dbReference type="RefSeq" id="XP_019613680.1">
    <property type="nucleotide sequence ID" value="XM_019758121.1"/>
</dbReference>
<gene>
    <name evidence="8 9" type="primary">LOC109461730</name>
</gene>